<dbReference type="NCBIfam" id="TIGR02824">
    <property type="entry name" value="quinone_pig3"/>
    <property type="match status" value="1"/>
</dbReference>
<dbReference type="SUPFAM" id="SSF51735">
    <property type="entry name" value="NAD(P)-binding Rossmann-fold domains"/>
    <property type="match status" value="1"/>
</dbReference>
<dbReference type="Gene3D" id="3.40.50.720">
    <property type="entry name" value="NAD(P)-binding Rossmann-like Domain"/>
    <property type="match status" value="1"/>
</dbReference>
<dbReference type="Pfam" id="PF13602">
    <property type="entry name" value="ADH_zinc_N_2"/>
    <property type="match status" value="1"/>
</dbReference>
<dbReference type="InterPro" id="IPR011032">
    <property type="entry name" value="GroES-like_sf"/>
</dbReference>
<evidence type="ECO:0000313" key="4">
    <source>
        <dbReference type="EMBL" id="RXS95725.1"/>
    </source>
</evidence>
<feature type="domain" description="Enoyl reductase (ER)" evidence="3">
    <location>
        <begin position="10"/>
        <end position="324"/>
    </location>
</feature>
<dbReference type="SMART" id="SM00829">
    <property type="entry name" value="PKS_ER"/>
    <property type="match status" value="1"/>
</dbReference>
<evidence type="ECO:0000256" key="1">
    <source>
        <dbReference type="ARBA" id="ARBA00022857"/>
    </source>
</evidence>
<dbReference type="PANTHER" id="PTHR48106:SF8">
    <property type="entry name" value="OS02G0805600 PROTEIN"/>
    <property type="match status" value="1"/>
</dbReference>
<dbReference type="OrthoDB" id="9792162at2"/>
<reference evidence="4 5" key="1">
    <citation type="journal article" date="2016" name="Int. J. Syst. Evol. Microbiol.">
        <title>Acidipila dinghuensis sp. nov., an acidobacterium isolated from forest soil.</title>
        <authorList>
            <person name="Jiang Y.W."/>
            <person name="Wang J."/>
            <person name="Chen M.H."/>
            <person name="Lv Y.Y."/>
            <person name="Qiu L.H."/>
        </authorList>
    </citation>
    <scope>NUCLEOTIDE SEQUENCE [LARGE SCALE GENOMIC DNA]</scope>
    <source>
        <strain evidence="4 5">DHOF10</strain>
    </source>
</reference>
<comment type="caution">
    <text evidence="4">The sequence shown here is derived from an EMBL/GenBank/DDBJ whole genome shotgun (WGS) entry which is preliminary data.</text>
</comment>
<keyword evidence="5" id="KW-1185">Reference proteome</keyword>
<dbReference type="EMBL" id="SDMK01000002">
    <property type="protein sequence ID" value="RXS95725.1"/>
    <property type="molecule type" value="Genomic_DNA"/>
</dbReference>
<name>A0A4Q1SF59_9BACT</name>
<evidence type="ECO:0000259" key="3">
    <source>
        <dbReference type="SMART" id="SM00829"/>
    </source>
</evidence>
<dbReference type="InterPro" id="IPR020843">
    <property type="entry name" value="ER"/>
</dbReference>
<dbReference type="SUPFAM" id="SSF50129">
    <property type="entry name" value="GroES-like"/>
    <property type="match status" value="1"/>
</dbReference>
<keyword evidence="1" id="KW-0521">NADP</keyword>
<dbReference type="PANTHER" id="PTHR48106">
    <property type="entry name" value="QUINONE OXIDOREDUCTASE PIG3-RELATED"/>
    <property type="match status" value="1"/>
</dbReference>
<dbReference type="Pfam" id="PF08240">
    <property type="entry name" value="ADH_N"/>
    <property type="match status" value="1"/>
</dbReference>
<proteinExistence type="predicted"/>
<accession>A0A4Q1SF59</accession>
<dbReference type="CDD" id="cd05276">
    <property type="entry name" value="p53_inducible_oxidoreductase"/>
    <property type="match status" value="1"/>
</dbReference>
<dbReference type="AlphaFoldDB" id="A0A4Q1SF59"/>
<dbReference type="GO" id="GO:0016651">
    <property type="term" value="F:oxidoreductase activity, acting on NAD(P)H"/>
    <property type="evidence" value="ECO:0007669"/>
    <property type="project" value="TreeGrafter"/>
</dbReference>
<dbReference type="GO" id="GO:0070402">
    <property type="term" value="F:NADPH binding"/>
    <property type="evidence" value="ECO:0007669"/>
    <property type="project" value="TreeGrafter"/>
</dbReference>
<dbReference type="Proteomes" id="UP000290253">
    <property type="component" value="Unassembled WGS sequence"/>
</dbReference>
<evidence type="ECO:0000256" key="2">
    <source>
        <dbReference type="ARBA" id="ARBA00023002"/>
    </source>
</evidence>
<sequence>MTAIEITHPGGPDVLVPTKRPVPQPAADEVLIRVYAAGVNGPDVLQRKGLYHPPPGASDIPGLEVSGEVVEVGSAVHSFRTGDLVCALLTGGGYAEYAVANQAVVMKVPDGLSMIEAAAMPETFMTVWLNLVQRGQLQAGDSVLIHGGASGIGTTATMIAKAMGASNIMTTISSDAQREASLRLGADHAINYRKEDFVAKVEEFTANKGVDIILDIIGGDYVARNFAAAGMNGRILQISALQGPAKDLNLWPMMTKRLVHLGSTLRPRPNEEKAAIIAELEKHVWPFIKSGQIKPQVYKTLPLENAREAHEMLDAGGHIGKIVLTTAANPTH</sequence>
<protein>
    <submittedName>
        <fullName evidence="4">NAD(P)H-quinone oxidoreductase</fullName>
    </submittedName>
</protein>
<dbReference type="InterPro" id="IPR036291">
    <property type="entry name" value="NAD(P)-bd_dom_sf"/>
</dbReference>
<organism evidence="4 5">
    <name type="scientific">Silvibacterium dinghuense</name>
    <dbReference type="NCBI Taxonomy" id="1560006"/>
    <lineage>
        <taxon>Bacteria</taxon>
        <taxon>Pseudomonadati</taxon>
        <taxon>Acidobacteriota</taxon>
        <taxon>Terriglobia</taxon>
        <taxon>Terriglobales</taxon>
        <taxon>Acidobacteriaceae</taxon>
        <taxon>Silvibacterium</taxon>
    </lineage>
</organism>
<evidence type="ECO:0000313" key="5">
    <source>
        <dbReference type="Proteomes" id="UP000290253"/>
    </source>
</evidence>
<dbReference type="Gene3D" id="3.90.180.10">
    <property type="entry name" value="Medium-chain alcohol dehydrogenases, catalytic domain"/>
    <property type="match status" value="1"/>
</dbReference>
<keyword evidence="2" id="KW-0560">Oxidoreductase</keyword>
<dbReference type="InterPro" id="IPR013154">
    <property type="entry name" value="ADH-like_N"/>
</dbReference>
<gene>
    <name evidence="4" type="ORF">ESZ00_10845</name>
</gene>
<dbReference type="InterPro" id="IPR014189">
    <property type="entry name" value="Quinone_OxRdtase_PIG3"/>
</dbReference>